<reference evidence="7 8" key="1">
    <citation type="submission" date="2015-12" db="EMBL/GenBank/DDBJ databases">
        <authorList>
            <person name="Shamseldin A."/>
            <person name="Moawad H."/>
            <person name="Abd El-Rahim W.M."/>
            <person name="Sadowsky M.J."/>
        </authorList>
    </citation>
    <scope>NUCLEOTIDE SEQUENCE [LARGE SCALE GENOMIC DNA]</scope>
    <source>
        <strain evidence="7 8">WF1</strain>
    </source>
</reference>
<evidence type="ECO:0008006" key="9">
    <source>
        <dbReference type="Google" id="ProtNLM"/>
    </source>
</evidence>
<evidence type="ECO:0000313" key="7">
    <source>
        <dbReference type="EMBL" id="OQK18653.1"/>
    </source>
</evidence>
<dbReference type="InterPro" id="IPR050615">
    <property type="entry name" value="ATP-dep_DNA_Helicase"/>
</dbReference>
<dbReference type="GO" id="GO:0005524">
    <property type="term" value="F:ATP binding"/>
    <property type="evidence" value="ECO:0007669"/>
    <property type="project" value="UniProtKB-KW"/>
</dbReference>
<protein>
    <recommendedName>
        <fullName evidence="9">Helicase</fullName>
    </recommendedName>
</protein>
<feature type="domain" description="Helicase ATP-binding" evidence="5">
    <location>
        <begin position="101"/>
        <end position="245"/>
    </location>
</feature>
<evidence type="ECO:0000256" key="4">
    <source>
        <dbReference type="ARBA" id="ARBA00022840"/>
    </source>
</evidence>
<keyword evidence="3" id="KW-0347">Helicase</keyword>
<dbReference type="CDD" id="cd17926">
    <property type="entry name" value="DEXHc_RE"/>
    <property type="match status" value="1"/>
</dbReference>
<comment type="caution">
    <text evidence="7">The sequence shown here is derived from an EMBL/GenBank/DDBJ whole genome shotgun (WGS) entry which is preliminary data.</text>
</comment>
<dbReference type="PANTHER" id="PTHR11274">
    <property type="entry name" value="RAD25/XP-B DNA REPAIR HELICASE"/>
    <property type="match status" value="1"/>
</dbReference>
<dbReference type="InterPro" id="IPR001650">
    <property type="entry name" value="Helicase_C-like"/>
</dbReference>
<evidence type="ECO:0000259" key="5">
    <source>
        <dbReference type="PROSITE" id="PS51192"/>
    </source>
</evidence>
<sequence length="443" mass="49091">MKITLSNKIEIKTTPDNERKIIDQFTFDNPKYQNALDFGRSTYNVERYIQLIEQSRELTAPIGILEYLLQEFSPEVIDNRNEVPVNIPFLGDLRDYQHEFVNKALIANGGVCVAATGAGKTVSGIALASQLQQRTLILVKSKDLANQWTGAIKQFTGLDAGLIGCGKSTEGEQFTIGLTQTLNKRDCSQLNYGLVIADECHNLPASQAFTVINGLNCKYRYGLSATPQRRDNLEFMIHGALGEICSEVKEDQLEGKVLPVRIKTVQHEFNTEVESWAEFLNALVDDESRNLKIVGYAIKSSQAMGTIILCSQIRHCELLASMLKERGTDSLVLHGQLPAKVRAERMKKSQDAQLIIGTLSLLSEGVDIPKLSSLIFASPVSAVIDKASPAATRLIQSIGRARRPYTGKRFAYILDIIDKCGFGVSAFNKRLAIYEQQGFEVIQ</sequence>
<dbReference type="PROSITE" id="PS51192">
    <property type="entry name" value="HELICASE_ATP_BIND_1"/>
    <property type="match status" value="1"/>
</dbReference>
<dbReference type="Proteomes" id="UP000191980">
    <property type="component" value="Unassembled WGS sequence"/>
</dbReference>
<dbReference type="OrthoDB" id="9804086at2"/>
<evidence type="ECO:0000256" key="3">
    <source>
        <dbReference type="ARBA" id="ARBA00022806"/>
    </source>
</evidence>
<dbReference type="SMART" id="SM00487">
    <property type="entry name" value="DEXDc"/>
    <property type="match status" value="1"/>
</dbReference>
<dbReference type="STRING" id="1420851.AU255_02195"/>
<feature type="domain" description="Helicase C-terminal" evidence="6">
    <location>
        <begin position="290"/>
        <end position="443"/>
    </location>
</feature>
<dbReference type="InterPro" id="IPR014001">
    <property type="entry name" value="Helicase_ATP-bd"/>
</dbReference>
<proteinExistence type="predicted"/>
<dbReference type="RefSeq" id="WP_080523256.1">
    <property type="nucleotide sequence ID" value="NZ_LPUF01000001.1"/>
</dbReference>
<dbReference type="SUPFAM" id="SSF52540">
    <property type="entry name" value="P-loop containing nucleoside triphosphate hydrolases"/>
    <property type="match status" value="1"/>
</dbReference>
<evidence type="ECO:0000313" key="8">
    <source>
        <dbReference type="Proteomes" id="UP000191980"/>
    </source>
</evidence>
<name>A0A1V8MBE7_9GAMM</name>
<dbReference type="GO" id="GO:0016787">
    <property type="term" value="F:hydrolase activity"/>
    <property type="evidence" value="ECO:0007669"/>
    <property type="project" value="UniProtKB-KW"/>
</dbReference>
<dbReference type="GO" id="GO:0003677">
    <property type="term" value="F:DNA binding"/>
    <property type="evidence" value="ECO:0007669"/>
    <property type="project" value="InterPro"/>
</dbReference>
<evidence type="ECO:0000256" key="1">
    <source>
        <dbReference type="ARBA" id="ARBA00022741"/>
    </source>
</evidence>
<dbReference type="EMBL" id="LPUF01000001">
    <property type="protein sequence ID" value="OQK18653.1"/>
    <property type="molecule type" value="Genomic_DNA"/>
</dbReference>
<dbReference type="InterPro" id="IPR027417">
    <property type="entry name" value="P-loop_NTPase"/>
</dbReference>
<keyword evidence="1" id="KW-0547">Nucleotide-binding</keyword>
<dbReference type="PANTHER" id="PTHR11274:SF0">
    <property type="entry name" value="GENERAL TRANSCRIPTION AND DNA REPAIR FACTOR IIH HELICASE SUBUNIT XPB"/>
    <property type="match status" value="1"/>
</dbReference>
<dbReference type="PROSITE" id="PS51194">
    <property type="entry name" value="HELICASE_CTER"/>
    <property type="match status" value="1"/>
</dbReference>
<dbReference type="Gene3D" id="3.40.50.300">
    <property type="entry name" value="P-loop containing nucleotide triphosphate hydrolases"/>
    <property type="match status" value="2"/>
</dbReference>
<dbReference type="Pfam" id="PF04851">
    <property type="entry name" value="ResIII"/>
    <property type="match status" value="1"/>
</dbReference>
<keyword evidence="8" id="KW-1185">Reference proteome</keyword>
<evidence type="ECO:0000256" key="2">
    <source>
        <dbReference type="ARBA" id="ARBA00022801"/>
    </source>
</evidence>
<accession>A0A1V8MBE7</accession>
<dbReference type="SMART" id="SM00490">
    <property type="entry name" value="HELICc"/>
    <property type="match status" value="1"/>
</dbReference>
<keyword evidence="2" id="KW-0378">Hydrolase</keyword>
<organism evidence="7 8">
    <name type="scientific">Methyloprofundus sedimenti</name>
    <dbReference type="NCBI Taxonomy" id="1420851"/>
    <lineage>
        <taxon>Bacteria</taxon>
        <taxon>Pseudomonadati</taxon>
        <taxon>Pseudomonadota</taxon>
        <taxon>Gammaproteobacteria</taxon>
        <taxon>Methylococcales</taxon>
        <taxon>Methylococcaceae</taxon>
        <taxon>Methyloprofundus</taxon>
    </lineage>
</organism>
<evidence type="ECO:0000259" key="6">
    <source>
        <dbReference type="PROSITE" id="PS51194"/>
    </source>
</evidence>
<dbReference type="InterPro" id="IPR006935">
    <property type="entry name" value="Helicase/UvrB_N"/>
</dbReference>
<dbReference type="AlphaFoldDB" id="A0A1V8MBE7"/>
<keyword evidence="4" id="KW-0067">ATP-binding</keyword>
<gene>
    <name evidence="7" type="ORF">AU255_02195</name>
</gene>
<dbReference type="Pfam" id="PF00271">
    <property type="entry name" value="Helicase_C"/>
    <property type="match status" value="1"/>
</dbReference>
<dbReference type="GO" id="GO:0004386">
    <property type="term" value="F:helicase activity"/>
    <property type="evidence" value="ECO:0007669"/>
    <property type="project" value="UniProtKB-KW"/>
</dbReference>